<dbReference type="EMBL" id="FUZT01000012">
    <property type="protein sequence ID" value="SKC84774.1"/>
    <property type="molecule type" value="Genomic_DNA"/>
</dbReference>
<dbReference type="OrthoDB" id="1954463at2"/>
<accession>A0A1T5M9V5</accession>
<gene>
    <name evidence="1" type="ORF">SAMN02194393_04211</name>
</gene>
<organism evidence="1 2">
    <name type="scientific">Maledivibacter halophilus</name>
    <dbReference type="NCBI Taxonomy" id="36842"/>
    <lineage>
        <taxon>Bacteria</taxon>
        <taxon>Bacillati</taxon>
        <taxon>Bacillota</taxon>
        <taxon>Clostridia</taxon>
        <taxon>Peptostreptococcales</taxon>
        <taxon>Caminicellaceae</taxon>
        <taxon>Maledivibacter</taxon>
    </lineage>
</organism>
<evidence type="ECO:0000313" key="1">
    <source>
        <dbReference type="EMBL" id="SKC84774.1"/>
    </source>
</evidence>
<protein>
    <submittedName>
        <fullName evidence="1">Uncharacterized protein</fullName>
    </submittedName>
</protein>
<proteinExistence type="predicted"/>
<reference evidence="1 2" key="1">
    <citation type="submission" date="2017-02" db="EMBL/GenBank/DDBJ databases">
        <authorList>
            <person name="Peterson S.W."/>
        </authorList>
    </citation>
    <scope>NUCLEOTIDE SEQUENCE [LARGE SCALE GENOMIC DNA]</scope>
    <source>
        <strain evidence="1 2">M1</strain>
    </source>
</reference>
<evidence type="ECO:0000313" key="2">
    <source>
        <dbReference type="Proteomes" id="UP000190285"/>
    </source>
</evidence>
<dbReference type="RefSeq" id="WP_079494383.1">
    <property type="nucleotide sequence ID" value="NZ_FUZT01000012.1"/>
</dbReference>
<sequence length="95" mass="10845">MDGSYFLFSFAETDDGAVVFITSKDTWENQGTMDQGFKNEEMKVLEPILEKAGLYELMGSCYEMTKSPEETRDTLLENGLLEDSNFDKLVMTLYT</sequence>
<dbReference type="AlphaFoldDB" id="A0A1T5M9V5"/>
<name>A0A1T5M9V5_9FIRM</name>
<keyword evidence="2" id="KW-1185">Reference proteome</keyword>
<dbReference type="Proteomes" id="UP000190285">
    <property type="component" value="Unassembled WGS sequence"/>
</dbReference>